<comment type="caution">
    <text evidence="1">The sequence shown here is derived from an EMBL/GenBank/DDBJ whole genome shotgun (WGS) entry which is preliminary data.</text>
</comment>
<dbReference type="PANTHER" id="PTHR40257:SF1">
    <property type="entry name" value="DUF1330 DOMAIN-CONTAINING PROTEIN"/>
    <property type="match status" value="1"/>
</dbReference>
<name>A0A9W9WSE5_9EURO</name>
<sequence>MAPTTFHLICFSRPIAPEVLASKVRDLTPHSQPTWVGKVHHWLLEPRLSAGALTGSGNIMTKWDYLLVGPKDIAEQLGLEIASSWSITANVADDAQKPEVVAEQLLAREPHLSSGWTAKDPSDLEASFSPDDLKLSLSTRSRLLGSQKDMNGVTVKSFIQNFGSSHQGPVVVLNLLSYAPGKRLAYLEGYVAGFGCTVGPKYGSDAICFASGATSWSSNLEEGSKDSHWEDVALVWYPSIWHFAKMLDDADYARLDRKFKTGLLEDNPLLCCTEVKMVQGK</sequence>
<evidence type="ECO:0000313" key="1">
    <source>
        <dbReference type="EMBL" id="KAJ5472810.1"/>
    </source>
</evidence>
<dbReference type="AlphaFoldDB" id="A0A9W9WSE5"/>
<proteinExistence type="predicted"/>
<dbReference type="Gene3D" id="3.30.70.100">
    <property type="match status" value="1"/>
</dbReference>
<evidence type="ECO:0000313" key="2">
    <source>
        <dbReference type="Proteomes" id="UP001147760"/>
    </source>
</evidence>
<keyword evidence="2" id="KW-1185">Reference proteome</keyword>
<gene>
    <name evidence="1" type="ORF">N7530_006811</name>
</gene>
<protein>
    <submittedName>
        <fullName evidence="1">Uncharacterized protein</fullName>
    </submittedName>
</protein>
<dbReference type="OrthoDB" id="265717at2759"/>
<organism evidence="1 2">
    <name type="scientific">Penicillium desertorum</name>
    <dbReference type="NCBI Taxonomy" id="1303715"/>
    <lineage>
        <taxon>Eukaryota</taxon>
        <taxon>Fungi</taxon>
        <taxon>Dikarya</taxon>
        <taxon>Ascomycota</taxon>
        <taxon>Pezizomycotina</taxon>
        <taxon>Eurotiomycetes</taxon>
        <taxon>Eurotiomycetidae</taxon>
        <taxon>Eurotiales</taxon>
        <taxon>Aspergillaceae</taxon>
        <taxon>Penicillium</taxon>
    </lineage>
</organism>
<reference evidence="1" key="1">
    <citation type="submission" date="2022-12" db="EMBL/GenBank/DDBJ databases">
        <authorList>
            <person name="Petersen C."/>
        </authorList>
    </citation>
    <scope>NUCLEOTIDE SEQUENCE</scope>
    <source>
        <strain evidence="1">IBT 17660</strain>
    </source>
</reference>
<accession>A0A9W9WSE5</accession>
<dbReference type="Proteomes" id="UP001147760">
    <property type="component" value="Unassembled WGS sequence"/>
</dbReference>
<dbReference type="EMBL" id="JAPWDO010000004">
    <property type="protein sequence ID" value="KAJ5472810.1"/>
    <property type="molecule type" value="Genomic_DNA"/>
</dbReference>
<reference evidence="1" key="2">
    <citation type="journal article" date="2023" name="IMA Fungus">
        <title>Comparative genomic study of the Penicillium genus elucidates a diverse pangenome and 15 lateral gene transfer events.</title>
        <authorList>
            <person name="Petersen C."/>
            <person name="Sorensen T."/>
            <person name="Nielsen M.R."/>
            <person name="Sondergaard T.E."/>
            <person name="Sorensen J.L."/>
            <person name="Fitzpatrick D.A."/>
            <person name="Frisvad J.C."/>
            <person name="Nielsen K.L."/>
        </authorList>
    </citation>
    <scope>NUCLEOTIDE SEQUENCE</scope>
    <source>
        <strain evidence="1">IBT 17660</strain>
    </source>
</reference>
<dbReference type="PANTHER" id="PTHR40257">
    <property type="match status" value="1"/>
</dbReference>